<dbReference type="NCBIfam" id="TIGR00684">
    <property type="entry name" value="narJ"/>
    <property type="match status" value="1"/>
</dbReference>
<dbReference type="RefSeq" id="WP_126704193.1">
    <property type="nucleotide sequence ID" value="NZ_CP034593.1"/>
</dbReference>
<keyword evidence="1" id="KW-0534">Nitrate assimilation</keyword>
<name>A0A3S9PYB0_9ACTO</name>
<evidence type="ECO:0000313" key="2">
    <source>
        <dbReference type="EMBL" id="AZQ77390.1"/>
    </source>
</evidence>
<dbReference type="Proteomes" id="UP000280344">
    <property type="component" value="Chromosome"/>
</dbReference>
<dbReference type="GO" id="GO:0051131">
    <property type="term" value="P:chaperone-mediated protein complex assembly"/>
    <property type="evidence" value="ECO:0007669"/>
    <property type="project" value="InterPro"/>
</dbReference>
<dbReference type="InterPro" id="IPR003765">
    <property type="entry name" value="NO3_reductase_chaperone_NarJ"/>
</dbReference>
<dbReference type="SUPFAM" id="SSF89155">
    <property type="entry name" value="TorD-like"/>
    <property type="match status" value="1"/>
</dbReference>
<dbReference type="PANTHER" id="PTHR43680:SF2">
    <property type="entry name" value="NITRATE REDUCTASE MOLYBDENUM COFACTOR ASSEMBLY CHAPERONE NARJ"/>
    <property type="match status" value="1"/>
</dbReference>
<reference evidence="2 3" key="1">
    <citation type="submission" date="2018-12" db="EMBL/GenBank/DDBJ databases">
        <title>Complete genome sequence of Flaviflexus sp. H23T48.</title>
        <authorList>
            <person name="Bae J.-W."/>
            <person name="Lee J.-Y."/>
        </authorList>
    </citation>
    <scope>NUCLEOTIDE SEQUENCE [LARGE SCALE GENOMIC DNA]</scope>
    <source>
        <strain evidence="2 3">H23T48</strain>
    </source>
</reference>
<evidence type="ECO:0000313" key="3">
    <source>
        <dbReference type="Proteomes" id="UP000280344"/>
    </source>
</evidence>
<dbReference type="Gene3D" id="1.10.3480.10">
    <property type="entry name" value="TorD-like"/>
    <property type="match status" value="1"/>
</dbReference>
<dbReference type="AlphaFoldDB" id="A0A3S9PYB0"/>
<evidence type="ECO:0000256" key="1">
    <source>
        <dbReference type="ARBA" id="ARBA00023063"/>
    </source>
</evidence>
<dbReference type="GO" id="GO:0016530">
    <property type="term" value="F:metallochaperone activity"/>
    <property type="evidence" value="ECO:0007669"/>
    <property type="project" value="TreeGrafter"/>
</dbReference>
<dbReference type="GO" id="GO:0042128">
    <property type="term" value="P:nitrate assimilation"/>
    <property type="evidence" value="ECO:0007669"/>
    <property type="project" value="UniProtKB-KW"/>
</dbReference>
<dbReference type="KEGG" id="flh:EJ997_08645"/>
<keyword evidence="3" id="KW-1185">Reference proteome</keyword>
<dbReference type="Pfam" id="PF02613">
    <property type="entry name" value="Nitrate_red_del"/>
    <property type="match status" value="1"/>
</dbReference>
<gene>
    <name evidence="2" type="primary">narJ</name>
    <name evidence="2" type="ORF">EJ997_08645</name>
</gene>
<proteinExistence type="predicted"/>
<dbReference type="PANTHER" id="PTHR43680">
    <property type="entry name" value="NITRATE REDUCTASE MOLYBDENUM COFACTOR ASSEMBLY CHAPERONE"/>
    <property type="match status" value="1"/>
</dbReference>
<sequence>MMLPTSFIPTSHLKETASVSVTVEQRQLIHMAASILLDYPVPERYAHFPLIRDEIYSAKLPTPVLNQLARFLEAPHVATLQELEKHYVSIFDLKRRATMYLSYYLTGDTRKRGTALVRFTEAYRAGGCEVDRDELPDYLPMVLEFSATGDTQIAGELLSSHREGIELLRTTLESSSSPYAGLVSALCMTLPAIDQETKERYLRLITDGPPAEMVGVTALGPLEPFTLGETLGSR</sequence>
<organism evidence="2 3">
    <name type="scientific">Flaviflexus ciconiae</name>
    <dbReference type="NCBI Taxonomy" id="2496867"/>
    <lineage>
        <taxon>Bacteria</taxon>
        <taxon>Bacillati</taxon>
        <taxon>Actinomycetota</taxon>
        <taxon>Actinomycetes</taxon>
        <taxon>Actinomycetales</taxon>
        <taxon>Actinomycetaceae</taxon>
        <taxon>Flaviflexus</taxon>
    </lineage>
</organism>
<dbReference type="InterPro" id="IPR036411">
    <property type="entry name" value="TorD-like_sf"/>
</dbReference>
<accession>A0A3S9PYB0</accession>
<dbReference type="GO" id="GO:0051082">
    <property type="term" value="F:unfolded protein binding"/>
    <property type="evidence" value="ECO:0007669"/>
    <property type="project" value="InterPro"/>
</dbReference>
<dbReference type="EMBL" id="CP034593">
    <property type="protein sequence ID" value="AZQ77390.1"/>
    <property type="molecule type" value="Genomic_DNA"/>
</dbReference>
<dbReference type="InterPro" id="IPR020945">
    <property type="entry name" value="DMSO/NO3_reduct_chaperone"/>
</dbReference>
<dbReference type="OrthoDB" id="4307003at2"/>
<protein>
    <submittedName>
        <fullName evidence="2">Nitrate reductase molybdenum cofactor assembly chaperone</fullName>
    </submittedName>
</protein>